<evidence type="ECO:0000256" key="5">
    <source>
        <dbReference type="RuleBase" id="RU362066"/>
    </source>
</evidence>
<keyword evidence="5" id="KW-0964">Secreted</keyword>
<evidence type="ECO:0000256" key="4">
    <source>
        <dbReference type="ARBA" id="ARBA00023143"/>
    </source>
</evidence>
<dbReference type="NCBIfam" id="NF005833">
    <property type="entry name" value="PRK07737.1"/>
    <property type="match status" value="1"/>
</dbReference>
<evidence type="ECO:0000313" key="8">
    <source>
        <dbReference type="EMBL" id="MCL7746701.1"/>
    </source>
</evidence>
<dbReference type="GO" id="GO:0071973">
    <property type="term" value="P:bacterial-type flagellum-dependent cell motility"/>
    <property type="evidence" value="ECO:0007669"/>
    <property type="project" value="TreeGrafter"/>
</dbReference>
<reference evidence="8" key="1">
    <citation type="submission" date="2022-02" db="EMBL/GenBank/DDBJ databases">
        <title>Halalkalibacter sp. nov. isolated from Lonar Lake, India.</title>
        <authorList>
            <person name="Joshi A."/>
            <person name="Thite S."/>
            <person name="Lodha T."/>
        </authorList>
    </citation>
    <scope>NUCLEOTIDE SEQUENCE</scope>
    <source>
        <strain evidence="8">MEB205</strain>
    </source>
</reference>
<evidence type="ECO:0000256" key="1">
    <source>
        <dbReference type="ARBA" id="ARBA00009764"/>
    </source>
</evidence>
<comment type="subcellular location">
    <subcellularLocation>
        <location evidence="5">Secreted</location>
    </subcellularLocation>
    <subcellularLocation>
        <location evidence="5">Bacterial flagellum</location>
    </subcellularLocation>
</comment>
<feature type="domain" description="Flagellar hook-associated protein 2 N-terminal" evidence="6">
    <location>
        <begin position="8"/>
        <end position="104"/>
    </location>
</feature>
<organism evidence="8 9">
    <name type="scientific">Halalkalibacter alkaliphilus</name>
    <dbReference type="NCBI Taxonomy" id="2917993"/>
    <lineage>
        <taxon>Bacteria</taxon>
        <taxon>Bacillati</taxon>
        <taxon>Bacillota</taxon>
        <taxon>Bacilli</taxon>
        <taxon>Bacillales</taxon>
        <taxon>Bacillaceae</taxon>
        <taxon>Halalkalibacter</taxon>
    </lineage>
</organism>
<dbReference type="GO" id="GO:0007155">
    <property type="term" value="P:cell adhesion"/>
    <property type="evidence" value="ECO:0007669"/>
    <property type="project" value="InterPro"/>
</dbReference>
<comment type="subunit">
    <text evidence="2 5">Homopentamer.</text>
</comment>
<comment type="similarity">
    <text evidence="1 5">Belongs to the FliD family.</text>
</comment>
<dbReference type="GO" id="GO:0009424">
    <property type="term" value="C:bacterial-type flagellum hook"/>
    <property type="evidence" value="ECO:0007669"/>
    <property type="project" value="UniProtKB-UniRule"/>
</dbReference>
<dbReference type="GO" id="GO:0009421">
    <property type="term" value="C:bacterial-type flagellum filament cap"/>
    <property type="evidence" value="ECO:0007669"/>
    <property type="project" value="InterPro"/>
</dbReference>
<evidence type="ECO:0000259" key="7">
    <source>
        <dbReference type="Pfam" id="PF07195"/>
    </source>
</evidence>
<dbReference type="InterPro" id="IPR003481">
    <property type="entry name" value="FliD_N"/>
</dbReference>
<evidence type="ECO:0000256" key="2">
    <source>
        <dbReference type="ARBA" id="ARBA00011255"/>
    </source>
</evidence>
<dbReference type="RefSeq" id="WP_250095617.1">
    <property type="nucleotide sequence ID" value="NZ_JAKRYL010000005.1"/>
</dbReference>
<evidence type="ECO:0000256" key="3">
    <source>
        <dbReference type="ARBA" id="ARBA00023054"/>
    </source>
</evidence>
<sequence>MRMAGMATGMDINQMITDMMRVERMPLDKLTSRRQTIEWQRDGYREMNRLLKQFDDLIFNGISRQRTFLSKSTTSSDSSKVTATATVNAQNINTQLHVTQTATAKNWSTKDSNSVNKDFRAESDFRLSLNVTDPHVDPANPPAAREVTVEIKAGDKLTDVVRKINSSNLGVTAFIDEASNKFVMTMKETGENANIHVANEGTADFFANQLGFAGVTANSSLDDGADVSVGKNAEFTINGFATKRTSNTFTINDVTYTVNGVTDSPVTIGVTTDTGHVFDSIKEFVDKYNELIETINGKLREERFRDYRPLTEEQKNAMSEREVELWEEKARSGLLRNDRMLSSGLTQMRMDMYSSVSIGENQAFRLLSDIGITTSRNYMDNGKLELDEDKLRLAIEQDPVAIHQLFMADGDSFSEKGIARRLRSTISDTIRNVESRAGNELRQNHQFALGRDIRNIDTQISNFERRLQSIEERYWRQFTAMEKAVQRSNDQAGFLFAHLAGQGF</sequence>
<keyword evidence="8" id="KW-0282">Flagellum</keyword>
<dbReference type="PANTHER" id="PTHR30288">
    <property type="entry name" value="FLAGELLAR CAP/ASSEMBLY PROTEIN FLID"/>
    <property type="match status" value="1"/>
</dbReference>
<gene>
    <name evidence="8" type="ORF">MF646_06135</name>
</gene>
<evidence type="ECO:0000313" key="9">
    <source>
        <dbReference type="Proteomes" id="UP001139150"/>
    </source>
</evidence>
<keyword evidence="9" id="KW-1185">Reference proteome</keyword>
<keyword evidence="3" id="KW-0175">Coiled coil</keyword>
<dbReference type="Proteomes" id="UP001139150">
    <property type="component" value="Unassembled WGS sequence"/>
</dbReference>
<dbReference type="PANTHER" id="PTHR30288:SF0">
    <property type="entry name" value="FLAGELLAR HOOK-ASSOCIATED PROTEIN 2"/>
    <property type="match status" value="1"/>
</dbReference>
<accession>A0A9X2A6U3</accession>
<dbReference type="Pfam" id="PF07196">
    <property type="entry name" value="Flagellin_IN"/>
    <property type="match status" value="1"/>
</dbReference>
<keyword evidence="8" id="KW-0966">Cell projection</keyword>
<feature type="domain" description="Flagellar hook-associated protein 2 C-terminal" evidence="7">
    <location>
        <begin position="230"/>
        <end position="489"/>
    </location>
</feature>
<keyword evidence="8" id="KW-0969">Cilium</keyword>
<proteinExistence type="inferred from homology"/>
<dbReference type="InterPro" id="IPR010810">
    <property type="entry name" value="Flagellin_hook_IN_motif"/>
</dbReference>
<protein>
    <recommendedName>
        <fullName evidence="5">Flagellar hook-associated protein 2</fullName>
        <shortName evidence="5">HAP2</shortName>
    </recommendedName>
    <alternativeName>
        <fullName evidence="5">Flagellar cap protein</fullName>
    </alternativeName>
</protein>
<dbReference type="Pfam" id="PF02465">
    <property type="entry name" value="FliD_N"/>
    <property type="match status" value="1"/>
</dbReference>
<dbReference type="EMBL" id="JAKRYL010000005">
    <property type="protein sequence ID" value="MCL7746701.1"/>
    <property type="molecule type" value="Genomic_DNA"/>
</dbReference>
<comment type="function">
    <text evidence="5">Required for morphogenesis and for the elongation of the flagellar filament by facilitating polymerization of the flagellin monomers at the tip of growing filament. Forms a capping structure, which prevents flagellin subunits (transported through the central channel of the flagellum) from leaking out without polymerization at the distal end.</text>
</comment>
<comment type="caution">
    <text evidence="8">The sequence shown here is derived from an EMBL/GenBank/DDBJ whole genome shotgun (WGS) entry which is preliminary data.</text>
</comment>
<evidence type="ECO:0000259" key="6">
    <source>
        <dbReference type="Pfam" id="PF02465"/>
    </source>
</evidence>
<keyword evidence="4 5" id="KW-0975">Bacterial flagellum</keyword>
<name>A0A9X2A6U3_9BACI</name>
<dbReference type="Pfam" id="PF07195">
    <property type="entry name" value="FliD_C"/>
    <property type="match status" value="1"/>
</dbReference>
<dbReference type="InterPro" id="IPR010809">
    <property type="entry name" value="FliD_C"/>
</dbReference>
<dbReference type="AlphaFoldDB" id="A0A9X2A6U3"/>
<dbReference type="InterPro" id="IPR040026">
    <property type="entry name" value="FliD"/>
</dbReference>
<dbReference type="GO" id="GO:0005576">
    <property type="term" value="C:extracellular region"/>
    <property type="evidence" value="ECO:0007669"/>
    <property type="project" value="UniProtKB-SubCell"/>
</dbReference>